<dbReference type="InterPro" id="IPR027408">
    <property type="entry name" value="PNPase/RNase_PH_dom_sf"/>
</dbReference>
<feature type="compositionally biased region" description="Low complexity" evidence="2">
    <location>
        <begin position="317"/>
        <end position="326"/>
    </location>
</feature>
<evidence type="ECO:0000256" key="1">
    <source>
        <dbReference type="ARBA" id="ARBA00006678"/>
    </source>
</evidence>
<dbReference type="InterPro" id="IPR001247">
    <property type="entry name" value="ExoRNase_PH_dom1"/>
</dbReference>
<proteinExistence type="inferred from homology"/>
<dbReference type="GO" id="GO:0034475">
    <property type="term" value="P:U4 snRNA 3'-end processing"/>
    <property type="evidence" value="ECO:0007669"/>
    <property type="project" value="TreeGrafter"/>
</dbReference>
<dbReference type="InterPro" id="IPR020568">
    <property type="entry name" value="Ribosomal_Su5_D2-typ_SF"/>
</dbReference>
<dbReference type="GO" id="GO:0016075">
    <property type="term" value="P:rRNA catabolic process"/>
    <property type="evidence" value="ECO:0007669"/>
    <property type="project" value="TreeGrafter"/>
</dbReference>
<dbReference type="OrthoDB" id="437922at2759"/>
<feature type="compositionally biased region" description="Gly residues" evidence="2">
    <location>
        <begin position="89"/>
        <end position="105"/>
    </location>
</feature>
<dbReference type="GO" id="GO:0071051">
    <property type="term" value="P:poly(A)-dependent snoRNA 3'-end processing"/>
    <property type="evidence" value="ECO:0007669"/>
    <property type="project" value="TreeGrafter"/>
</dbReference>
<dbReference type="AlphaFoldDB" id="A0A5C5FK94"/>
<dbReference type="EMBL" id="SOZI01000234">
    <property type="protein sequence ID" value="TNY17168.1"/>
    <property type="molecule type" value="Genomic_DNA"/>
</dbReference>
<dbReference type="InterPro" id="IPR050080">
    <property type="entry name" value="RNase_PH"/>
</dbReference>
<feature type="compositionally biased region" description="Pro residues" evidence="2">
    <location>
        <begin position="332"/>
        <end position="344"/>
    </location>
</feature>
<dbReference type="Pfam" id="PF01138">
    <property type="entry name" value="RNase_PH"/>
    <property type="match status" value="1"/>
</dbReference>
<feature type="domain" description="Exoribonuclease phosphorolytic" evidence="3">
    <location>
        <begin position="54"/>
        <end position="202"/>
    </location>
</feature>
<dbReference type="Gene3D" id="3.30.230.70">
    <property type="entry name" value="GHMP Kinase, N-terminal domain"/>
    <property type="match status" value="1"/>
</dbReference>
<feature type="region of interest" description="Disordered" evidence="2">
    <location>
        <begin position="32"/>
        <end position="51"/>
    </location>
</feature>
<dbReference type="SUPFAM" id="SSF55666">
    <property type="entry name" value="Ribonuclease PH domain 2-like"/>
    <property type="match status" value="1"/>
</dbReference>
<dbReference type="STRING" id="5288.A0A5C5FK94"/>
<dbReference type="GO" id="GO:0000177">
    <property type="term" value="C:cytoplasmic exosome (RNase complex)"/>
    <property type="evidence" value="ECO:0007669"/>
    <property type="project" value="TreeGrafter"/>
</dbReference>
<dbReference type="Proteomes" id="UP000311382">
    <property type="component" value="Unassembled WGS sequence"/>
</dbReference>
<dbReference type="GO" id="GO:0005730">
    <property type="term" value="C:nucleolus"/>
    <property type="evidence" value="ECO:0007669"/>
    <property type="project" value="TreeGrafter"/>
</dbReference>
<dbReference type="PANTHER" id="PTHR11953">
    <property type="entry name" value="EXOSOME COMPLEX COMPONENT"/>
    <property type="match status" value="1"/>
</dbReference>
<accession>A0A5C5FK94</accession>
<gene>
    <name evidence="4" type="ORF">DMC30DRAFT_137724</name>
</gene>
<dbReference type="SUPFAM" id="SSF54211">
    <property type="entry name" value="Ribosomal protein S5 domain 2-like"/>
    <property type="match status" value="1"/>
</dbReference>
<evidence type="ECO:0000256" key="2">
    <source>
        <dbReference type="SAM" id="MobiDB-lite"/>
    </source>
</evidence>
<feature type="region of interest" description="Disordered" evidence="2">
    <location>
        <begin position="72"/>
        <end position="107"/>
    </location>
</feature>
<dbReference type="GO" id="GO:0071028">
    <property type="term" value="P:nuclear mRNA surveillance"/>
    <property type="evidence" value="ECO:0007669"/>
    <property type="project" value="TreeGrafter"/>
</dbReference>
<organism evidence="4 5">
    <name type="scientific">Rhodotorula diobovata</name>
    <dbReference type="NCBI Taxonomy" id="5288"/>
    <lineage>
        <taxon>Eukaryota</taxon>
        <taxon>Fungi</taxon>
        <taxon>Dikarya</taxon>
        <taxon>Basidiomycota</taxon>
        <taxon>Pucciniomycotina</taxon>
        <taxon>Microbotryomycetes</taxon>
        <taxon>Sporidiobolales</taxon>
        <taxon>Sporidiobolaceae</taxon>
        <taxon>Rhodotorula</taxon>
    </lineage>
</organism>
<dbReference type="InterPro" id="IPR036345">
    <property type="entry name" value="ExoRNase_PH_dom2_sf"/>
</dbReference>
<comment type="caution">
    <text evidence="4">The sequence shown here is derived from an EMBL/GenBank/DDBJ whole genome shotgun (WGS) entry which is preliminary data.</text>
</comment>
<comment type="similarity">
    <text evidence="1">Belongs to the RNase PH family.</text>
</comment>
<feature type="compositionally biased region" description="Low complexity" evidence="2">
    <location>
        <begin position="38"/>
        <end position="48"/>
    </location>
</feature>
<keyword evidence="5" id="KW-1185">Reference proteome</keyword>
<dbReference type="GO" id="GO:0000176">
    <property type="term" value="C:nuclear exosome (RNase complex)"/>
    <property type="evidence" value="ECO:0007669"/>
    <property type="project" value="TreeGrafter"/>
</dbReference>
<evidence type="ECO:0000259" key="3">
    <source>
        <dbReference type="Pfam" id="PF01138"/>
    </source>
</evidence>
<reference evidence="4 5" key="1">
    <citation type="submission" date="2019-03" db="EMBL/GenBank/DDBJ databases">
        <title>Rhodosporidium diobovatum UCD-FST 08-225 genome sequencing, assembly, and annotation.</title>
        <authorList>
            <person name="Fakankun I.U."/>
            <person name="Fristensky B."/>
            <person name="Levin D.B."/>
        </authorList>
    </citation>
    <scope>NUCLEOTIDE SEQUENCE [LARGE SCALE GENOMIC DNA]</scope>
    <source>
        <strain evidence="4 5">UCD-FST 08-225</strain>
    </source>
</reference>
<evidence type="ECO:0000313" key="4">
    <source>
        <dbReference type="EMBL" id="TNY17168.1"/>
    </source>
</evidence>
<dbReference type="GO" id="GO:0003723">
    <property type="term" value="F:RNA binding"/>
    <property type="evidence" value="ECO:0007669"/>
    <property type="project" value="TreeGrafter"/>
</dbReference>
<dbReference type="PANTHER" id="PTHR11953:SF0">
    <property type="entry name" value="EXOSOME COMPLEX COMPONENT RRP41"/>
    <property type="match status" value="1"/>
</dbReference>
<evidence type="ECO:0000313" key="5">
    <source>
        <dbReference type="Proteomes" id="UP000311382"/>
    </source>
</evidence>
<feature type="region of interest" description="Disordered" evidence="2">
    <location>
        <begin position="317"/>
        <end position="351"/>
    </location>
</feature>
<sequence length="398" mass="40615">MQSRTQLLTPSALRLDSRLPLELRDLSFSILPSPPSPSSSSSSSLYAPTAPPAHADGYARASHGLTTVAASVYGPRDPQRSGPWSAQGTGQGAGGGVGVAAGGAQKGDRGQVNVEVGVAAWSERVQVQGAAGTDGGLRKGGKDRRTIELAAAVKNTFEPVLLLHLYPRSSIDVYLQILENDGSVLQAAINATSLALISAGLPLSDYVCALSLASYPSLPPSGPPQIPPFALSTPSALFSNASDAPPGSGATTLLDLVQAEEQGLPSLTVAVLPRSGRVTLVNLETRVAVGRFEEMLRWGVEGAKVVQQAMDEVRSLSPSLSSLSSPRCWQPTDPPSPLSPPPAPHALATTTPSQAVRAWAASLAAPQQTLGALFPGLAGAGAGGAAGGGMDDDDEMGM</sequence>
<name>A0A5C5FK94_9BASI</name>
<protein>
    <submittedName>
        <fullName evidence="4">3' exoribonuclease family, domain 1-domain-containing protein</fullName>
    </submittedName>
</protein>